<dbReference type="Pfam" id="PF13768">
    <property type="entry name" value="VWA_3"/>
    <property type="match status" value="1"/>
</dbReference>
<comment type="caution">
    <text evidence="4">The sequence shown here is derived from an EMBL/GenBank/DDBJ whole genome shotgun (WGS) entry which is preliminary data.</text>
</comment>
<evidence type="ECO:0000313" key="4">
    <source>
        <dbReference type="EMBL" id="CAF0882553.1"/>
    </source>
</evidence>
<dbReference type="PANTHER" id="PTHR45737:SF6">
    <property type="entry name" value="VON WILLEBRAND FACTOR A DOMAIN-CONTAINING PROTEIN 5A"/>
    <property type="match status" value="1"/>
</dbReference>
<dbReference type="EMBL" id="CAJNOR010000332">
    <property type="protein sequence ID" value="CAF0882553.1"/>
    <property type="molecule type" value="Genomic_DNA"/>
</dbReference>
<evidence type="ECO:0000259" key="3">
    <source>
        <dbReference type="PROSITE" id="PS51468"/>
    </source>
</evidence>
<dbReference type="SUPFAM" id="SSF53300">
    <property type="entry name" value="vWA-like"/>
    <property type="match status" value="1"/>
</dbReference>
<evidence type="ECO:0000313" key="5">
    <source>
        <dbReference type="Proteomes" id="UP000663828"/>
    </source>
</evidence>
<accession>A0A813YD75</accession>
<dbReference type="InterPro" id="IPR013694">
    <property type="entry name" value="VIT"/>
</dbReference>
<dbReference type="AlphaFoldDB" id="A0A813YD75"/>
<organism evidence="4 5">
    <name type="scientific">Adineta ricciae</name>
    <name type="common">Rotifer</name>
    <dbReference type="NCBI Taxonomy" id="249248"/>
    <lineage>
        <taxon>Eukaryota</taxon>
        <taxon>Metazoa</taxon>
        <taxon>Spiralia</taxon>
        <taxon>Gnathifera</taxon>
        <taxon>Rotifera</taxon>
        <taxon>Eurotatoria</taxon>
        <taxon>Bdelloidea</taxon>
        <taxon>Adinetida</taxon>
        <taxon>Adinetidae</taxon>
        <taxon>Adineta</taxon>
    </lineage>
</organism>
<dbReference type="PROSITE" id="PS50234">
    <property type="entry name" value="VWFA"/>
    <property type="match status" value="1"/>
</dbReference>
<name>A0A813YD75_ADIRI</name>
<reference evidence="4" key="1">
    <citation type="submission" date="2021-02" db="EMBL/GenBank/DDBJ databases">
        <authorList>
            <person name="Nowell W R."/>
        </authorList>
    </citation>
    <scope>NUCLEOTIDE SEQUENCE</scope>
</reference>
<feature type="domain" description="VIT" evidence="3">
    <location>
        <begin position="4"/>
        <end position="137"/>
    </location>
</feature>
<keyword evidence="5" id="KW-1185">Reference proteome</keyword>
<dbReference type="SMART" id="SM00609">
    <property type="entry name" value="VIT"/>
    <property type="match status" value="1"/>
</dbReference>
<feature type="region of interest" description="Disordered" evidence="1">
    <location>
        <begin position="630"/>
        <end position="718"/>
    </location>
</feature>
<feature type="compositionally biased region" description="Acidic residues" evidence="1">
    <location>
        <begin position="706"/>
        <end position="717"/>
    </location>
</feature>
<evidence type="ECO:0000259" key="2">
    <source>
        <dbReference type="PROSITE" id="PS50234"/>
    </source>
</evidence>
<dbReference type="Pfam" id="PF08487">
    <property type="entry name" value="VIT"/>
    <property type="match status" value="1"/>
</dbReference>
<dbReference type="InterPro" id="IPR036465">
    <property type="entry name" value="vWFA_dom_sf"/>
</dbReference>
<sequence>MLKVASSSGRQRRQDQFIPLKNVAVEVNIHSFAAEVCIKQVFINSEETTAPIEAVYCFPVDEQAAIHSFEATIDDGRKIQGQIKEKKAAQKDYCQALTRRDGAFLLEQDENSNDIFTISIGSLKPQSKCEIELRYVQELELIDDGQRIQFVLPTTIAPRYSSASAGHGHIKSPGSTSVQYVQSSPYTISFSCVISSLPIASVGSPSHPIEVSPKSSSDTYPSINARLSQENTHLDRDIILNIALQQQRTLTYTLVEKQAVMVSLVPTLELCDNANRTKQVNCEYIFVVDCSGSMGSENKIDYTRQAMLVFIKSLPIDSHFNIIRFGSSYEMFQKEKLTIEYNEKTAQQAVRYINKMKADLGGTELYSVLSYLKETPPKENYSRQIFLLTDGEISDVDSVLRLCHSMSNTARIFSFGLGSSPSRALVKGLARMTNGSYLFIPPKTHVDVAVTRQLYKALEPCLVNVKVRCHFDNNELENCRISPKILPPIYAKQRLNVYVMMPKHIEGKLSGTVEFLTHNNDLLERVTLTNVEPSSTLLATRLAAKSIIMDLQVDDYQSTASRQTRFIEQEKNDVRQELVDISVQHQVLSPLTAFIGIETRTEQEKATVTLGGDMVLREVPIEINDRDRSFLNYSPMASPNFSRSASTDDDDDDNDEELDFHTSYSKKSYTPSSKRERSRSRSRSPLRLLSLSRSARCRDSSSSMEQLDDTGDSESEIEQTIAGDSSDVIRQIIALQNFNGLWSTKDLQQIDALLQKQNITVDLKKIINDFHDKINDAILSVIIMCVLTKYFPIDEPLWKPLVKKCGKVLESQLGNNESDQIIHKIKQLV</sequence>
<evidence type="ECO:0000256" key="1">
    <source>
        <dbReference type="SAM" id="MobiDB-lite"/>
    </source>
</evidence>
<proteinExistence type="predicted"/>
<feature type="compositionally biased region" description="Low complexity" evidence="1">
    <location>
        <begin position="685"/>
        <end position="694"/>
    </location>
</feature>
<dbReference type="PROSITE" id="PS51468">
    <property type="entry name" value="VIT"/>
    <property type="match status" value="1"/>
</dbReference>
<protein>
    <submittedName>
        <fullName evidence="4">Uncharacterized protein</fullName>
    </submittedName>
</protein>
<feature type="compositionally biased region" description="Acidic residues" evidence="1">
    <location>
        <begin position="647"/>
        <end position="658"/>
    </location>
</feature>
<feature type="domain" description="VWFA" evidence="2">
    <location>
        <begin position="283"/>
        <end position="458"/>
    </location>
</feature>
<dbReference type="Gene3D" id="3.40.50.410">
    <property type="entry name" value="von Willebrand factor, type A domain"/>
    <property type="match status" value="1"/>
</dbReference>
<dbReference type="InterPro" id="IPR002035">
    <property type="entry name" value="VWF_A"/>
</dbReference>
<gene>
    <name evidence="4" type="ORF">XAT740_LOCUS7080</name>
</gene>
<feature type="compositionally biased region" description="Polar residues" evidence="1">
    <location>
        <begin position="631"/>
        <end position="645"/>
    </location>
</feature>
<feature type="compositionally biased region" description="Low complexity" evidence="1">
    <location>
        <begin position="662"/>
        <end position="672"/>
    </location>
</feature>
<dbReference type="PANTHER" id="PTHR45737">
    <property type="entry name" value="VON WILLEBRAND FACTOR A DOMAIN-CONTAINING PROTEIN 5A"/>
    <property type="match status" value="1"/>
</dbReference>
<dbReference type="SMART" id="SM00327">
    <property type="entry name" value="VWA"/>
    <property type="match status" value="1"/>
</dbReference>
<dbReference type="Proteomes" id="UP000663828">
    <property type="component" value="Unassembled WGS sequence"/>
</dbReference>